<dbReference type="Pfam" id="PF10615">
    <property type="entry name" value="DUF2470"/>
    <property type="match status" value="1"/>
</dbReference>
<gene>
    <name evidence="5" type="ORF">HAKA00212_LOCUS2511</name>
</gene>
<dbReference type="Pfam" id="PF13883">
    <property type="entry name" value="CREG_beta-barrel"/>
    <property type="match status" value="1"/>
</dbReference>
<dbReference type="EMBL" id="HBIU01006560">
    <property type="protein sequence ID" value="CAE0623845.1"/>
    <property type="molecule type" value="Transcribed_RNA"/>
</dbReference>
<evidence type="ECO:0000256" key="2">
    <source>
        <dbReference type="SAM" id="SignalP"/>
    </source>
</evidence>
<dbReference type="Gene3D" id="3.20.180.10">
    <property type="entry name" value="PNP-oxidase-like"/>
    <property type="match status" value="1"/>
</dbReference>
<dbReference type="InterPro" id="IPR019595">
    <property type="entry name" value="DUF2470"/>
</dbReference>
<proteinExistence type="predicted"/>
<evidence type="ECO:0000313" key="5">
    <source>
        <dbReference type="EMBL" id="CAE0623845.1"/>
    </source>
</evidence>
<dbReference type="SUPFAM" id="SSF50475">
    <property type="entry name" value="FMN-binding split barrel"/>
    <property type="match status" value="1"/>
</dbReference>
<accession>A0A6V2T0J3</accession>
<protein>
    <submittedName>
        <fullName evidence="5">Uncharacterized protein</fullName>
    </submittedName>
</protein>
<feature type="region of interest" description="Disordered" evidence="1">
    <location>
        <begin position="58"/>
        <end position="80"/>
    </location>
</feature>
<dbReference type="PANTHER" id="PTHR13343">
    <property type="entry name" value="CREG1 PROTEIN"/>
    <property type="match status" value="1"/>
</dbReference>
<dbReference type="Gene3D" id="2.30.110.10">
    <property type="entry name" value="Electron Transport, Fmn-binding Protein, Chain A"/>
    <property type="match status" value="1"/>
</dbReference>
<name>A0A6V2T0J3_HETAK</name>
<sequence>MEIRITNTFFFIALFLCILFQACTAFTTSASLSISSNPGKLLRSTSVAVNDAAKEAAPAAASGTAPEGRPKALPRRLTKTEKARTVTHVCTSGTLATLGANAEARGFPFGSHVDFVLNEQGWPVFLLSEQSMHTLNFKAQNSVSLFAQQPAAQEAKPHPATLPRVTITGSMEKITDMDELILLRPTFSVAHGYAEKLVESPVFAFYKLRPESIYYIGGFGVNAAWVEVAEYEAAKPDILAYESPAVVARLNKKHAEDLATLCSQFLGVKSPQEATVTNLDRLGFNVRVSSGKETDEFRIGFNPLQQVFSVEDAKSEIVKLFQEAWEKKEGNEWAQDYQPPVEKYASDILRK</sequence>
<keyword evidence="2" id="KW-0732">Signal</keyword>
<feature type="chain" id="PRO_5030161005" evidence="2">
    <location>
        <begin position="26"/>
        <end position="351"/>
    </location>
</feature>
<evidence type="ECO:0000256" key="1">
    <source>
        <dbReference type="SAM" id="MobiDB-lite"/>
    </source>
</evidence>
<dbReference type="PROSITE" id="PS51257">
    <property type="entry name" value="PROKAR_LIPOPROTEIN"/>
    <property type="match status" value="1"/>
</dbReference>
<evidence type="ECO:0000259" key="4">
    <source>
        <dbReference type="Pfam" id="PF13883"/>
    </source>
</evidence>
<feature type="domain" description="DUF2470" evidence="3">
    <location>
        <begin position="245"/>
        <end position="320"/>
    </location>
</feature>
<dbReference type="InterPro" id="IPR055343">
    <property type="entry name" value="CREG_beta-barrel"/>
</dbReference>
<feature type="signal peptide" evidence="2">
    <location>
        <begin position="1"/>
        <end position="25"/>
    </location>
</feature>
<dbReference type="InterPro" id="IPR012349">
    <property type="entry name" value="Split_barrel_FMN-bd"/>
</dbReference>
<dbReference type="GO" id="GO:0005737">
    <property type="term" value="C:cytoplasm"/>
    <property type="evidence" value="ECO:0007669"/>
    <property type="project" value="UniProtKB-ARBA"/>
</dbReference>
<dbReference type="AlphaFoldDB" id="A0A6V2T0J3"/>
<feature type="domain" description="CREG-like beta-barrel" evidence="4">
    <location>
        <begin position="75"/>
        <end position="232"/>
    </location>
</feature>
<dbReference type="InterPro" id="IPR037119">
    <property type="entry name" value="Haem_oxidase_HugZ-like_sf"/>
</dbReference>
<dbReference type="PANTHER" id="PTHR13343:SF24">
    <property type="entry name" value="OS07G0573800 PROTEIN"/>
    <property type="match status" value="1"/>
</dbReference>
<evidence type="ECO:0000259" key="3">
    <source>
        <dbReference type="Pfam" id="PF10615"/>
    </source>
</evidence>
<organism evidence="5">
    <name type="scientific">Heterosigma akashiwo</name>
    <name type="common">Chromophytic alga</name>
    <name type="synonym">Heterosigma carterae</name>
    <dbReference type="NCBI Taxonomy" id="2829"/>
    <lineage>
        <taxon>Eukaryota</taxon>
        <taxon>Sar</taxon>
        <taxon>Stramenopiles</taxon>
        <taxon>Ochrophyta</taxon>
        <taxon>Raphidophyceae</taxon>
        <taxon>Chattonellales</taxon>
        <taxon>Chattonellaceae</taxon>
        <taxon>Heterosigma</taxon>
    </lineage>
</organism>
<reference evidence="5" key="1">
    <citation type="submission" date="2021-01" db="EMBL/GenBank/DDBJ databases">
        <authorList>
            <person name="Corre E."/>
            <person name="Pelletier E."/>
            <person name="Niang G."/>
            <person name="Scheremetjew M."/>
            <person name="Finn R."/>
            <person name="Kale V."/>
            <person name="Holt S."/>
            <person name="Cochrane G."/>
            <person name="Meng A."/>
            <person name="Brown T."/>
            <person name="Cohen L."/>
        </authorList>
    </citation>
    <scope>NUCLEOTIDE SEQUENCE</scope>
    <source>
        <strain evidence="5">CCMP3107</strain>
    </source>
</reference>